<name>A0ACB7FGZ4_NIBAL</name>
<feature type="non-terminal residue" evidence="1">
    <location>
        <position position="1"/>
    </location>
</feature>
<gene>
    <name evidence="1" type="ORF">GBF38_015932</name>
</gene>
<evidence type="ECO:0000313" key="2">
    <source>
        <dbReference type="Proteomes" id="UP000805704"/>
    </source>
</evidence>
<proteinExistence type="predicted"/>
<sequence length="393" mass="46035">LHFVLFSDLDNKPEYDWIKYRPLNSWKTSSTSYFSSWAVDGRSWTCSYVWGEKNPWWRIDLMDVHYISSIAIYNYYNYQDISGAQIQIGNSSNGGIINKLVTNITDFKMGCWNVYQTNTSGRYITVFHTRRFSLCEVRINTTEKDFFQPNDNWITFQSSESCSGGAVDRHETNSAAILKIPNSLWRIDLLGVYNISSVAVYNKDLNNADMSDAWIQIGNSRMKNTESNTNKRLQMGCWNLYQTNTSGRYITVSLPGKEDFSLCEVRINGTKKESPFVLIRKNKTWENALEYCRTNHRDLASIRNEEEQAWAELEAKEATTEYVWLGLHYTCVLEFWFWVADYPLDFHHWAPEGMTEECDISVAMKKTEDHQWFSQSVYNKFHFLCEKRNQCLV</sequence>
<dbReference type="EMBL" id="CM024798">
    <property type="protein sequence ID" value="KAG8013784.1"/>
    <property type="molecule type" value="Genomic_DNA"/>
</dbReference>
<protein>
    <submittedName>
        <fullName evidence="1">Fucolectin-1</fullName>
    </submittedName>
</protein>
<dbReference type="Proteomes" id="UP000805704">
    <property type="component" value="Chromosome 10"/>
</dbReference>
<keyword evidence="2" id="KW-1185">Reference proteome</keyword>
<comment type="caution">
    <text evidence="1">The sequence shown here is derived from an EMBL/GenBank/DDBJ whole genome shotgun (WGS) entry which is preliminary data.</text>
</comment>
<organism evidence="1 2">
    <name type="scientific">Nibea albiflora</name>
    <name type="common">Yellow drum</name>
    <name type="synonym">Corvina albiflora</name>
    <dbReference type="NCBI Taxonomy" id="240163"/>
    <lineage>
        <taxon>Eukaryota</taxon>
        <taxon>Metazoa</taxon>
        <taxon>Chordata</taxon>
        <taxon>Craniata</taxon>
        <taxon>Vertebrata</taxon>
        <taxon>Euteleostomi</taxon>
        <taxon>Actinopterygii</taxon>
        <taxon>Neopterygii</taxon>
        <taxon>Teleostei</taxon>
        <taxon>Neoteleostei</taxon>
        <taxon>Acanthomorphata</taxon>
        <taxon>Eupercaria</taxon>
        <taxon>Sciaenidae</taxon>
        <taxon>Nibea</taxon>
    </lineage>
</organism>
<accession>A0ACB7FGZ4</accession>
<reference evidence="1" key="1">
    <citation type="submission" date="2020-04" db="EMBL/GenBank/DDBJ databases">
        <title>A chromosome-scale assembly and high-density genetic map of the yellow drum (Nibea albiflora) genome.</title>
        <authorList>
            <person name="Xu D."/>
            <person name="Zhang W."/>
            <person name="Chen R."/>
            <person name="Tan P."/>
            <person name="Wang L."/>
            <person name="Song H."/>
            <person name="Tian L."/>
            <person name="Zhu Q."/>
            <person name="Wang B."/>
        </authorList>
    </citation>
    <scope>NUCLEOTIDE SEQUENCE</scope>
    <source>
        <strain evidence="1">ZJHYS-2018</strain>
    </source>
</reference>
<evidence type="ECO:0000313" key="1">
    <source>
        <dbReference type="EMBL" id="KAG8013784.1"/>
    </source>
</evidence>